<dbReference type="Proteomes" id="UP001151518">
    <property type="component" value="Unassembled WGS sequence"/>
</dbReference>
<reference evidence="2" key="1">
    <citation type="submission" date="2022-07" db="EMBL/GenBank/DDBJ databases">
        <title>Phylogenomic reconstructions and comparative analyses of Kickxellomycotina fungi.</title>
        <authorList>
            <person name="Reynolds N.K."/>
            <person name="Stajich J.E."/>
            <person name="Barry K."/>
            <person name="Grigoriev I.V."/>
            <person name="Crous P."/>
            <person name="Smith M.E."/>
        </authorList>
    </citation>
    <scope>NUCLEOTIDE SEQUENCE</scope>
    <source>
        <strain evidence="2">NRRL 3115</strain>
    </source>
</reference>
<protein>
    <recommendedName>
        <fullName evidence="1">NAD(P)-binding domain-containing protein</fullName>
    </recommendedName>
</protein>
<dbReference type="PANTHER" id="PTHR15020:SF50">
    <property type="entry name" value="UPF0659 PROTEIN YMR090W"/>
    <property type="match status" value="1"/>
</dbReference>
<dbReference type="PANTHER" id="PTHR15020">
    <property type="entry name" value="FLAVIN REDUCTASE-RELATED"/>
    <property type="match status" value="1"/>
</dbReference>
<gene>
    <name evidence="2" type="ORF">GGI25_001998</name>
</gene>
<dbReference type="AlphaFoldDB" id="A0A9W8KZE9"/>
<sequence length="246" mass="27899">MRIAVFGGLAPIPSEFVIQAMESGHTIKWFLNVDDELPDQSLDNYTEVLQIERGRWDDDIARYQEVVLQIERGRWDDDIARYQEVVRNANAVFVSLAPISSPPESWASQQKMIVHAMRKESVTRVILVTMHGAGESSKTLDWSTWARFNINQLGYMIANRISPCWSLLAQYSEQEMVVKEDGIEWTILRPARVIDGPRTYTYLASHADVYGGYISAADVADCALKALQENMDVRESFSIAYSSRVA</sequence>
<dbReference type="OrthoDB" id="63935at2759"/>
<dbReference type="InterPro" id="IPR036291">
    <property type="entry name" value="NAD(P)-bd_dom_sf"/>
</dbReference>
<dbReference type="SUPFAM" id="SSF51735">
    <property type="entry name" value="NAD(P)-binding Rossmann-fold domains"/>
    <property type="match status" value="1"/>
</dbReference>
<comment type="caution">
    <text evidence="2">The sequence shown here is derived from an EMBL/GenBank/DDBJ whole genome shotgun (WGS) entry which is preliminary data.</text>
</comment>
<feature type="domain" description="NAD(P)-binding" evidence="1">
    <location>
        <begin position="79"/>
        <end position="229"/>
    </location>
</feature>
<dbReference type="Gene3D" id="3.40.50.720">
    <property type="entry name" value="NAD(P)-binding Rossmann-like Domain"/>
    <property type="match status" value="1"/>
</dbReference>
<evidence type="ECO:0000313" key="3">
    <source>
        <dbReference type="Proteomes" id="UP001151518"/>
    </source>
</evidence>
<accession>A0A9W8KZE9</accession>
<dbReference type="InterPro" id="IPR016040">
    <property type="entry name" value="NAD(P)-bd_dom"/>
</dbReference>
<proteinExistence type="predicted"/>
<evidence type="ECO:0000313" key="2">
    <source>
        <dbReference type="EMBL" id="KAJ2678806.1"/>
    </source>
</evidence>
<organism evidence="2 3">
    <name type="scientific">Coemansia spiralis</name>
    <dbReference type="NCBI Taxonomy" id="417178"/>
    <lineage>
        <taxon>Eukaryota</taxon>
        <taxon>Fungi</taxon>
        <taxon>Fungi incertae sedis</taxon>
        <taxon>Zoopagomycota</taxon>
        <taxon>Kickxellomycotina</taxon>
        <taxon>Kickxellomycetes</taxon>
        <taxon>Kickxellales</taxon>
        <taxon>Kickxellaceae</taxon>
        <taxon>Coemansia</taxon>
    </lineage>
</organism>
<evidence type="ECO:0000259" key="1">
    <source>
        <dbReference type="Pfam" id="PF13460"/>
    </source>
</evidence>
<name>A0A9W8KZE9_9FUNG</name>
<dbReference type="Pfam" id="PF13460">
    <property type="entry name" value="NAD_binding_10"/>
    <property type="match status" value="1"/>
</dbReference>
<dbReference type="EMBL" id="JANBTW010000017">
    <property type="protein sequence ID" value="KAJ2678806.1"/>
    <property type="molecule type" value="Genomic_DNA"/>
</dbReference>